<evidence type="ECO:0000313" key="2">
    <source>
        <dbReference type="Proteomes" id="UP000254937"/>
    </source>
</evidence>
<reference evidence="1 2" key="1">
    <citation type="submission" date="2018-07" db="EMBL/GenBank/DDBJ databases">
        <title>Section-level genome sequencing of Aspergillus section Nigri to investigate inter- and intra-species variation.</title>
        <authorList>
            <consortium name="DOE Joint Genome Institute"/>
            <person name="Vesth T.C."/>
            <person name="Nybo J.L."/>
            <person name="Theobald S."/>
            <person name="Frisvad J.C."/>
            <person name="Larsen T.O."/>
            <person name="Nielsen K.F."/>
            <person name="Hoof J.B."/>
            <person name="Brandl J."/>
            <person name="Salamov A."/>
            <person name="Riley R."/>
            <person name="Gladden J.M."/>
            <person name="Phatale P."/>
            <person name="Nielsen M.T."/>
            <person name="Lyhne E.K."/>
            <person name="Kogle M.E."/>
            <person name="Strasser K."/>
            <person name="McDonnell E."/>
            <person name="Barry K."/>
            <person name="Clum A."/>
            <person name="Chen C."/>
            <person name="Nolan M."/>
            <person name="Sandor L."/>
            <person name="Kuo A."/>
            <person name="Lipzen A."/>
            <person name="Hainaut M."/>
            <person name="Drula E."/>
            <person name="Tsang A."/>
            <person name="Magnuson J.K."/>
            <person name="Henrissat B."/>
            <person name="Wiebenga A."/>
            <person name="Simmons B.A."/>
            <person name="Makela M.R."/>
            <person name="De vries R.P."/>
            <person name="Grigoriev I.V."/>
            <person name="Mortensen U.H."/>
            <person name="Baker S.E."/>
            <person name="Andersen M.R."/>
        </authorList>
    </citation>
    <scope>NUCLEOTIDE SEQUENCE [LARGE SCALE GENOMIC DNA]</scope>
    <source>
        <strain evidence="1 2">ATCC 13157</strain>
    </source>
</reference>
<protein>
    <submittedName>
        <fullName evidence="1">Uncharacterized protein</fullName>
    </submittedName>
</protein>
<organism evidence="1 2">
    <name type="scientific">Aspergillus phoenicis ATCC 13157</name>
    <dbReference type="NCBI Taxonomy" id="1353007"/>
    <lineage>
        <taxon>Eukaryota</taxon>
        <taxon>Fungi</taxon>
        <taxon>Dikarya</taxon>
        <taxon>Ascomycota</taxon>
        <taxon>Pezizomycotina</taxon>
        <taxon>Eurotiomycetes</taxon>
        <taxon>Eurotiomycetidae</taxon>
        <taxon>Eurotiales</taxon>
        <taxon>Aspergillaceae</taxon>
        <taxon>Aspergillus</taxon>
    </lineage>
</organism>
<dbReference type="AlphaFoldDB" id="A0A370PL36"/>
<proteinExistence type="predicted"/>
<dbReference type="EMBL" id="KZ851852">
    <property type="protein sequence ID" value="RDK42906.1"/>
    <property type="molecule type" value="Genomic_DNA"/>
</dbReference>
<accession>A0A370PL36</accession>
<name>A0A370PL36_ASPPH</name>
<dbReference type="Proteomes" id="UP000254937">
    <property type="component" value="Unassembled WGS sequence"/>
</dbReference>
<sequence length="65" mass="6896">MGRMASSAQLTTLVAYAAFLRQTDYLAIWCPDPTPADTAMRSAIVSLVPPSTQSPPMPASSCLTH</sequence>
<gene>
    <name evidence="1" type="ORF">M752DRAFT_276004</name>
</gene>
<keyword evidence="2" id="KW-1185">Reference proteome</keyword>
<evidence type="ECO:0000313" key="1">
    <source>
        <dbReference type="EMBL" id="RDK42906.1"/>
    </source>
</evidence>